<evidence type="ECO:0000256" key="11">
    <source>
        <dbReference type="ARBA" id="ARBA00023444"/>
    </source>
</evidence>
<keyword evidence="3 12" id="KW-0812">Transmembrane</keyword>
<feature type="transmembrane region" description="Helical" evidence="12">
    <location>
        <begin position="158"/>
        <end position="177"/>
    </location>
</feature>
<dbReference type="Proteomes" id="UP000281118">
    <property type="component" value="Unassembled WGS sequence"/>
</dbReference>
<dbReference type="RefSeq" id="WP_126025554.1">
    <property type="nucleotide sequence ID" value="NZ_RXFT01000021.1"/>
</dbReference>
<dbReference type="AlphaFoldDB" id="A0A3S0ZSY7"/>
<dbReference type="InterPro" id="IPR050450">
    <property type="entry name" value="COX15/CtaA_HemeA_synthase"/>
</dbReference>
<dbReference type="InterPro" id="IPR003780">
    <property type="entry name" value="COX15/CtaA_fam"/>
</dbReference>
<feature type="transmembrane region" description="Helical" evidence="12">
    <location>
        <begin position="358"/>
        <end position="376"/>
    </location>
</feature>
<name>A0A3S0ZSY7_9BURK</name>
<evidence type="ECO:0000256" key="8">
    <source>
        <dbReference type="ARBA" id="ARBA00023133"/>
    </source>
</evidence>
<evidence type="ECO:0000256" key="10">
    <source>
        <dbReference type="ARBA" id="ARBA00023157"/>
    </source>
</evidence>
<dbReference type="OrthoDB" id="1447144at2"/>
<organism evidence="13 14">
    <name type="scientific">Variovorax guangxiensis</name>
    <dbReference type="NCBI Taxonomy" id="1775474"/>
    <lineage>
        <taxon>Bacteria</taxon>
        <taxon>Pseudomonadati</taxon>
        <taxon>Pseudomonadota</taxon>
        <taxon>Betaproteobacteria</taxon>
        <taxon>Burkholderiales</taxon>
        <taxon>Comamonadaceae</taxon>
        <taxon>Variovorax</taxon>
    </lineage>
</organism>
<dbReference type="GO" id="GO:0016491">
    <property type="term" value="F:oxidoreductase activity"/>
    <property type="evidence" value="ECO:0007669"/>
    <property type="project" value="UniProtKB-KW"/>
</dbReference>
<feature type="transmembrane region" description="Helical" evidence="12">
    <location>
        <begin position="183"/>
        <end position="207"/>
    </location>
</feature>
<dbReference type="GO" id="GO:0016020">
    <property type="term" value="C:membrane"/>
    <property type="evidence" value="ECO:0007669"/>
    <property type="project" value="UniProtKB-SubCell"/>
</dbReference>
<comment type="pathway">
    <text evidence="11">Porphyrin-containing compound metabolism.</text>
</comment>
<evidence type="ECO:0000256" key="12">
    <source>
        <dbReference type="SAM" id="Phobius"/>
    </source>
</evidence>
<evidence type="ECO:0000256" key="9">
    <source>
        <dbReference type="ARBA" id="ARBA00023136"/>
    </source>
</evidence>
<keyword evidence="10" id="KW-1015">Disulfide bond</keyword>
<protein>
    <submittedName>
        <fullName evidence="13">Heme A synthase</fullName>
    </submittedName>
</protein>
<keyword evidence="7" id="KW-0408">Iron</keyword>
<reference evidence="13 14" key="1">
    <citation type="submission" date="2018-12" db="EMBL/GenBank/DDBJ databases">
        <title>The genome sequences of Variovorax guangxiensis DSM 27352.</title>
        <authorList>
            <person name="Gao J."/>
            <person name="Sun J."/>
        </authorList>
    </citation>
    <scope>NUCLEOTIDE SEQUENCE [LARGE SCALE GENOMIC DNA]</scope>
    <source>
        <strain evidence="13 14">DSM 27352</strain>
    </source>
</reference>
<dbReference type="GO" id="GO:0046872">
    <property type="term" value="F:metal ion binding"/>
    <property type="evidence" value="ECO:0007669"/>
    <property type="project" value="UniProtKB-KW"/>
</dbReference>
<keyword evidence="8" id="KW-0350">Heme biosynthesis</keyword>
<evidence type="ECO:0000256" key="7">
    <source>
        <dbReference type="ARBA" id="ARBA00023004"/>
    </source>
</evidence>
<accession>A0A3S0ZSY7</accession>
<dbReference type="PANTHER" id="PTHR35457">
    <property type="entry name" value="HEME A SYNTHASE"/>
    <property type="match status" value="1"/>
</dbReference>
<dbReference type="PANTHER" id="PTHR35457:SF1">
    <property type="entry name" value="HEME A SYNTHASE"/>
    <property type="match status" value="1"/>
</dbReference>
<feature type="transmembrane region" description="Helical" evidence="12">
    <location>
        <begin position="332"/>
        <end position="352"/>
    </location>
</feature>
<dbReference type="Pfam" id="PF02628">
    <property type="entry name" value="COX15-CtaA"/>
    <property type="match status" value="1"/>
</dbReference>
<feature type="transmembrane region" description="Helical" evidence="12">
    <location>
        <begin position="300"/>
        <end position="320"/>
    </location>
</feature>
<sequence>MDTTSSLYDLTPIAWLMAVGVLIALGPLVWVWRRNAGSGPARRLHALTVLTLFLTFDLTLFGAFTRLTDSGLGCPDWPGCYGNASPHGARHEIAMAQSAQPTGPVTHSKAWVEMVHRYLATGVGVLILTLAAATWIVRRRQSRIPPEKGGEHHATLSAWWPAFTLVWVCLQGAFGALTVTWKLFPAIVTLHLLGAVVLLALLCIQAVHYRQAAADRLPTPVSPALRNGLIATTVLLVLQIALGGWVSTNYAVLACTQFPTCQDSWWPTMNFAQGFEIWRHLGVTGDGQPLDFSALTAIHYAHRLMAYAVFVALGVLAWHMRRIGALRLQARWLAGLALLQLATGLGNVLLGWPLAAAVLHTGGAAALAVVLTWALCESRRAPAAQIAHASENTAGRNNNSQRKAAA</sequence>
<comment type="caution">
    <text evidence="13">The sequence shown here is derived from an EMBL/GenBank/DDBJ whole genome shotgun (WGS) entry which is preliminary data.</text>
</comment>
<feature type="transmembrane region" description="Helical" evidence="12">
    <location>
        <begin position="228"/>
        <end position="246"/>
    </location>
</feature>
<evidence type="ECO:0000256" key="1">
    <source>
        <dbReference type="ARBA" id="ARBA00004141"/>
    </source>
</evidence>
<feature type="transmembrane region" description="Helical" evidence="12">
    <location>
        <begin position="118"/>
        <end position="137"/>
    </location>
</feature>
<comment type="subcellular location">
    <subcellularLocation>
        <location evidence="1">Membrane</location>
        <topology evidence="1">Multi-pass membrane protein</topology>
    </subcellularLocation>
</comment>
<feature type="transmembrane region" description="Helical" evidence="12">
    <location>
        <begin position="44"/>
        <end position="64"/>
    </location>
</feature>
<evidence type="ECO:0000256" key="6">
    <source>
        <dbReference type="ARBA" id="ARBA00023002"/>
    </source>
</evidence>
<feature type="transmembrane region" description="Helical" evidence="12">
    <location>
        <begin position="12"/>
        <end position="32"/>
    </location>
</feature>
<dbReference type="EMBL" id="RXFT01000021">
    <property type="protein sequence ID" value="RUR71488.1"/>
    <property type="molecule type" value="Genomic_DNA"/>
</dbReference>
<keyword evidence="2" id="KW-1003">Cell membrane</keyword>
<keyword evidence="4" id="KW-0479">Metal-binding</keyword>
<evidence type="ECO:0000256" key="5">
    <source>
        <dbReference type="ARBA" id="ARBA00022989"/>
    </source>
</evidence>
<dbReference type="GO" id="GO:0006784">
    <property type="term" value="P:heme A biosynthetic process"/>
    <property type="evidence" value="ECO:0007669"/>
    <property type="project" value="InterPro"/>
</dbReference>
<keyword evidence="6" id="KW-0560">Oxidoreductase</keyword>
<evidence type="ECO:0000256" key="3">
    <source>
        <dbReference type="ARBA" id="ARBA00022692"/>
    </source>
</evidence>
<gene>
    <name evidence="13" type="ORF">EJP67_31035</name>
</gene>
<keyword evidence="5 12" id="KW-1133">Transmembrane helix</keyword>
<evidence type="ECO:0000313" key="14">
    <source>
        <dbReference type="Proteomes" id="UP000281118"/>
    </source>
</evidence>
<proteinExistence type="predicted"/>
<evidence type="ECO:0000256" key="4">
    <source>
        <dbReference type="ARBA" id="ARBA00022723"/>
    </source>
</evidence>
<evidence type="ECO:0000256" key="2">
    <source>
        <dbReference type="ARBA" id="ARBA00022475"/>
    </source>
</evidence>
<evidence type="ECO:0000313" key="13">
    <source>
        <dbReference type="EMBL" id="RUR71488.1"/>
    </source>
</evidence>
<keyword evidence="9 12" id="KW-0472">Membrane</keyword>